<evidence type="ECO:0000313" key="5">
    <source>
        <dbReference type="Proteomes" id="UP001595476"/>
    </source>
</evidence>
<name>A0ABV7HK34_9GAMM</name>
<dbReference type="Gene3D" id="3.30.70.580">
    <property type="entry name" value="Pseudouridine synthase I, catalytic domain, N-terminal subdomain"/>
    <property type="match status" value="1"/>
</dbReference>
<proteinExistence type="predicted"/>
<evidence type="ECO:0000256" key="1">
    <source>
        <dbReference type="ARBA" id="ARBA00023235"/>
    </source>
</evidence>
<feature type="compositionally biased region" description="Polar residues" evidence="2">
    <location>
        <begin position="188"/>
        <end position="199"/>
    </location>
</feature>
<keyword evidence="1" id="KW-0413">Isomerase</keyword>
<dbReference type="RefSeq" id="WP_386720933.1">
    <property type="nucleotide sequence ID" value="NZ_JBHRSZ010000004.1"/>
</dbReference>
<organism evidence="4 5">
    <name type="scientific">Litoribrevibacter euphylliae</name>
    <dbReference type="NCBI Taxonomy" id="1834034"/>
    <lineage>
        <taxon>Bacteria</taxon>
        <taxon>Pseudomonadati</taxon>
        <taxon>Pseudomonadota</taxon>
        <taxon>Gammaproteobacteria</taxon>
        <taxon>Oceanospirillales</taxon>
        <taxon>Oceanospirillaceae</taxon>
        <taxon>Litoribrevibacter</taxon>
    </lineage>
</organism>
<dbReference type="InterPro" id="IPR020103">
    <property type="entry name" value="PsdUridine_synth_cat_dom_sf"/>
</dbReference>
<sequence>MKNLILFNKPFNVLSQFTDNEGRKTLADFITHEGFYAAGRLDYDSEGLLLLTCDGPLQHKIAHPKNKMPKTYWAQVEGEVTDEALEQLRNGITLKDGPTKQAKAKRIDTPNNLWDRAPPIRERKNIPTSWIELTISEGRNRQVRRMTAHVGFPTLRLIRYSIGPWNIENITNGEHTLIEVEPPKRSKPSNTPTNKRQTFSHNRSKRSKSDKKSPRKFNR</sequence>
<dbReference type="Gene3D" id="3.30.70.1560">
    <property type="entry name" value="Alpha-L RNA-binding motif"/>
    <property type="match status" value="1"/>
</dbReference>
<evidence type="ECO:0000313" key="4">
    <source>
        <dbReference type="EMBL" id="MFC3151692.1"/>
    </source>
</evidence>
<dbReference type="Proteomes" id="UP001595476">
    <property type="component" value="Unassembled WGS sequence"/>
</dbReference>
<dbReference type="InterPro" id="IPR050343">
    <property type="entry name" value="RsuA_PseudoU_synthase"/>
</dbReference>
<dbReference type="InterPro" id="IPR000748">
    <property type="entry name" value="PsdUridine_synth_RsuA/RluB/E/F"/>
</dbReference>
<dbReference type="InterPro" id="IPR020094">
    <property type="entry name" value="TruA/RsuA/RluB/E/F_N"/>
</dbReference>
<feature type="domain" description="Pseudouridine synthase RsuA/RluA-like" evidence="3">
    <location>
        <begin position="3"/>
        <end position="149"/>
    </location>
</feature>
<dbReference type="SUPFAM" id="SSF55120">
    <property type="entry name" value="Pseudouridine synthase"/>
    <property type="match status" value="1"/>
</dbReference>
<comment type="caution">
    <text evidence="4">The sequence shown here is derived from an EMBL/GenBank/DDBJ whole genome shotgun (WGS) entry which is preliminary data.</text>
</comment>
<dbReference type="InterPro" id="IPR042092">
    <property type="entry name" value="PsdUridine_s_RsuA/RluB/E/F_cat"/>
</dbReference>
<protein>
    <submittedName>
        <fullName evidence="4">rRNA large subunit pseudouridine synthase E</fullName>
    </submittedName>
</protein>
<keyword evidence="5" id="KW-1185">Reference proteome</keyword>
<dbReference type="PANTHER" id="PTHR47683">
    <property type="entry name" value="PSEUDOURIDINE SYNTHASE FAMILY PROTEIN-RELATED"/>
    <property type="match status" value="1"/>
</dbReference>
<dbReference type="PANTHER" id="PTHR47683:SF2">
    <property type="entry name" value="RNA-BINDING S4 DOMAIN-CONTAINING PROTEIN"/>
    <property type="match status" value="1"/>
</dbReference>
<dbReference type="EMBL" id="JBHRSZ010000004">
    <property type="protein sequence ID" value="MFC3151692.1"/>
    <property type="molecule type" value="Genomic_DNA"/>
</dbReference>
<dbReference type="Pfam" id="PF00849">
    <property type="entry name" value="PseudoU_synth_2"/>
    <property type="match status" value="1"/>
</dbReference>
<evidence type="ECO:0000259" key="3">
    <source>
        <dbReference type="Pfam" id="PF00849"/>
    </source>
</evidence>
<evidence type="ECO:0000256" key="2">
    <source>
        <dbReference type="SAM" id="MobiDB-lite"/>
    </source>
</evidence>
<feature type="compositionally biased region" description="Basic residues" evidence="2">
    <location>
        <begin position="202"/>
        <end position="219"/>
    </location>
</feature>
<gene>
    <name evidence="4" type="ORF">ACFOEK_11700</name>
</gene>
<feature type="region of interest" description="Disordered" evidence="2">
    <location>
        <begin position="180"/>
        <end position="219"/>
    </location>
</feature>
<accession>A0ABV7HK34</accession>
<reference evidence="5" key="1">
    <citation type="journal article" date="2019" name="Int. J. Syst. Evol. Microbiol.">
        <title>The Global Catalogue of Microorganisms (GCM) 10K type strain sequencing project: providing services to taxonomists for standard genome sequencing and annotation.</title>
        <authorList>
            <consortium name="The Broad Institute Genomics Platform"/>
            <consortium name="The Broad Institute Genome Sequencing Center for Infectious Disease"/>
            <person name="Wu L."/>
            <person name="Ma J."/>
        </authorList>
    </citation>
    <scope>NUCLEOTIDE SEQUENCE [LARGE SCALE GENOMIC DNA]</scope>
    <source>
        <strain evidence="5">KCTC 52438</strain>
    </source>
</reference>
<dbReference type="NCBIfam" id="TIGR00093">
    <property type="entry name" value="pseudouridine synthase"/>
    <property type="match status" value="1"/>
</dbReference>
<dbReference type="CDD" id="cd02566">
    <property type="entry name" value="PseudoU_synth_RluE"/>
    <property type="match status" value="1"/>
</dbReference>
<dbReference type="InterPro" id="IPR006145">
    <property type="entry name" value="PsdUridine_synth_RsuA/RluA"/>
</dbReference>